<dbReference type="InterPro" id="IPR001694">
    <property type="entry name" value="NADH_UbQ_OxRdtase_su1/FPO"/>
</dbReference>
<evidence type="ECO:0000256" key="6">
    <source>
        <dbReference type="RuleBase" id="RU000471"/>
    </source>
</evidence>
<comment type="subunit">
    <text evidence="5">NDH-1 is composed of 14 different subunits. Subunits NuoA, H, J, K, L, M, N constitute the membrane sector of the complex.</text>
</comment>
<sequence length="364" mass="40286">MGIEILGLPLYYYIAMVAKVLIAFVFVLLTVAYATYAERKIIGWMQVRIGPNRTGPMGLLQPIADGLKLFFKEEIIPAEANKFAFLLAPLVALIPAFITFAVIPFGDTIKIFGYDVPLQIVGYYDAGVGKVVDMNVGVLYVLAMSSLGVYGIVLAGWASNSKYSLIGGLRSSAQMISYELAAGLAIIPVFMLVESLSLQEIIKAQAGMKWFIWNSPMTFVAGMIFYVATLAEVNRTPFDLPEAETELVSGFCTEYSSMKYAMFFMAEYANMVTVSAVMVTLFLGGWDGPFVSAIPWLSPLYFIAKVYFLMFLAMWIRATLPRYRYDQLMHLGWKVMLPTTLALIVVTAVAGHFGFYTFSGLFGN</sequence>
<accession>A0A1T4M541</accession>
<feature type="transmembrane region" description="Helical" evidence="5">
    <location>
        <begin position="337"/>
        <end position="358"/>
    </location>
</feature>
<dbReference type="GO" id="GO:0016655">
    <property type="term" value="F:oxidoreductase activity, acting on NAD(P)H, quinone or similar compound as acceptor"/>
    <property type="evidence" value="ECO:0007669"/>
    <property type="project" value="UniProtKB-UniRule"/>
</dbReference>
<evidence type="ECO:0000256" key="4">
    <source>
        <dbReference type="ARBA" id="ARBA00023136"/>
    </source>
</evidence>
<organism evidence="7 8">
    <name type="scientific">Trichlorobacter thiogenes</name>
    <dbReference type="NCBI Taxonomy" id="115783"/>
    <lineage>
        <taxon>Bacteria</taxon>
        <taxon>Pseudomonadati</taxon>
        <taxon>Thermodesulfobacteriota</taxon>
        <taxon>Desulfuromonadia</taxon>
        <taxon>Geobacterales</taxon>
        <taxon>Geobacteraceae</taxon>
        <taxon>Trichlorobacter</taxon>
    </lineage>
</organism>
<dbReference type="GO" id="GO:0003954">
    <property type="term" value="F:NADH dehydrogenase activity"/>
    <property type="evidence" value="ECO:0007669"/>
    <property type="project" value="TreeGrafter"/>
</dbReference>
<feature type="transmembrane region" description="Helical" evidence="5">
    <location>
        <begin position="137"/>
        <end position="157"/>
    </location>
</feature>
<dbReference type="GO" id="GO:0005886">
    <property type="term" value="C:plasma membrane"/>
    <property type="evidence" value="ECO:0007669"/>
    <property type="project" value="UniProtKB-SubCell"/>
</dbReference>
<keyword evidence="4 5" id="KW-0472">Membrane</keyword>
<evidence type="ECO:0000313" key="7">
    <source>
        <dbReference type="EMBL" id="SJZ62015.1"/>
    </source>
</evidence>
<gene>
    <name evidence="5" type="primary">nuoH</name>
    <name evidence="7" type="ORF">SAMN02745119_01160</name>
</gene>
<keyword evidence="2 5" id="KW-0812">Transmembrane</keyword>
<evidence type="ECO:0000256" key="2">
    <source>
        <dbReference type="ARBA" id="ARBA00022692"/>
    </source>
</evidence>
<evidence type="ECO:0000256" key="3">
    <source>
        <dbReference type="ARBA" id="ARBA00022989"/>
    </source>
</evidence>
<dbReference type="OrthoDB" id="9803734at2"/>
<keyword evidence="5" id="KW-0874">Quinone</keyword>
<evidence type="ECO:0000313" key="8">
    <source>
        <dbReference type="Proteomes" id="UP000190102"/>
    </source>
</evidence>
<proteinExistence type="inferred from homology"/>
<feature type="transmembrane region" description="Helical" evidence="5">
    <location>
        <begin position="178"/>
        <end position="198"/>
    </location>
</feature>
<keyword evidence="8" id="KW-1185">Reference proteome</keyword>
<keyword evidence="5" id="KW-1003">Cell membrane</keyword>
<dbReference type="RefSeq" id="WP_078789423.1">
    <property type="nucleotide sequence ID" value="NZ_FUWR01000004.1"/>
</dbReference>
<dbReference type="Proteomes" id="UP000190102">
    <property type="component" value="Unassembled WGS sequence"/>
</dbReference>
<dbReference type="PANTHER" id="PTHR11432">
    <property type="entry name" value="NADH DEHYDROGENASE SUBUNIT 1"/>
    <property type="match status" value="1"/>
</dbReference>
<comment type="catalytic activity">
    <reaction evidence="5">
        <text>a quinone + NADH + 5 H(+)(in) = a quinol + NAD(+) + 4 H(+)(out)</text>
        <dbReference type="Rhea" id="RHEA:57888"/>
        <dbReference type="ChEBI" id="CHEBI:15378"/>
        <dbReference type="ChEBI" id="CHEBI:24646"/>
        <dbReference type="ChEBI" id="CHEBI:57540"/>
        <dbReference type="ChEBI" id="CHEBI:57945"/>
        <dbReference type="ChEBI" id="CHEBI:132124"/>
    </reaction>
</comment>
<dbReference type="PANTHER" id="PTHR11432:SF3">
    <property type="entry name" value="NADH-UBIQUINONE OXIDOREDUCTASE CHAIN 1"/>
    <property type="match status" value="1"/>
</dbReference>
<evidence type="ECO:0000256" key="1">
    <source>
        <dbReference type="ARBA" id="ARBA00004141"/>
    </source>
</evidence>
<comment type="similarity">
    <text evidence="5 6">Belongs to the complex I subunit 1 family.</text>
</comment>
<dbReference type="HAMAP" id="MF_01350">
    <property type="entry name" value="NDH1_NuoH"/>
    <property type="match status" value="1"/>
</dbReference>
<feature type="transmembrane region" description="Helical" evidence="5">
    <location>
        <begin position="210"/>
        <end position="231"/>
    </location>
</feature>
<name>A0A1T4M541_9BACT</name>
<feature type="transmembrane region" description="Helical" evidence="5">
    <location>
        <begin position="268"/>
        <end position="286"/>
    </location>
</feature>
<dbReference type="STRING" id="115783.SAMN02745119_01160"/>
<evidence type="ECO:0000256" key="5">
    <source>
        <dbReference type="HAMAP-Rule" id="MF_01350"/>
    </source>
</evidence>
<comment type="subcellular location">
    <subcellularLocation>
        <location evidence="5 6">Cell membrane</location>
        <topology evidence="5 6">Multi-pass membrane protein</topology>
    </subcellularLocation>
    <subcellularLocation>
        <location evidence="1">Membrane</location>
        <topology evidence="1">Multi-pass membrane protein</topology>
    </subcellularLocation>
</comment>
<dbReference type="GO" id="GO:0009060">
    <property type="term" value="P:aerobic respiration"/>
    <property type="evidence" value="ECO:0007669"/>
    <property type="project" value="TreeGrafter"/>
</dbReference>
<dbReference type="GO" id="GO:0048038">
    <property type="term" value="F:quinone binding"/>
    <property type="evidence" value="ECO:0007669"/>
    <property type="project" value="UniProtKB-KW"/>
</dbReference>
<feature type="transmembrane region" description="Helical" evidence="5">
    <location>
        <begin position="12"/>
        <end position="36"/>
    </location>
</feature>
<comment type="function">
    <text evidence="5">NDH-1 shuttles electrons from NADH, via FMN and iron-sulfur (Fe-S) centers, to quinones in the respiratory chain. The immediate electron acceptor for the enzyme in this species is believed to be ubiquinone. Couples the redox reaction to proton translocation (for every two electrons transferred, four hydrogen ions are translocated across the cytoplasmic membrane), and thus conserves the redox energy in a proton gradient. This subunit may bind ubiquinone.</text>
</comment>
<feature type="transmembrane region" description="Helical" evidence="5">
    <location>
        <begin position="83"/>
        <end position="105"/>
    </location>
</feature>
<keyword evidence="3 5" id="KW-1133">Transmembrane helix</keyword>
<dbReference type="Pfam" id="PF00146">
    <property type="entry name" value="NADHdh"/>
    <property type="match status" value="1"/>
</dbReference>
<keyword evidence="5" id="KW-0830">Ubiquinone</keyword>
<dbReference type="NCBIfam" id="NF004741">
    <property type="entry name" value="PRK06076.1-2"/>
    <property type="match status" value="1"/>
</dbReference>
<dbReference type="InterPro" id="IPR018086">
    <property type="entry name" value="NADH_UbQ_OxRdtase_su1_CS"/>
</dbReference>
<keyword evidence="5 6" id="KW-0520">NAD</keyword>
<keyword evidence="5" id="KW-1278">Translocase</keyword>
<reference evidence="8" key="1">
    <citation type="submission" date="2017-02" db="EMBL/GenBank/DDBJ databases">
        <authorList>
            <person name="Varghese N."/>
            <person name="Submissions S."/>
        </authorList>
    </citation>
    <scope>NUCLEOTIDE SEQUENCE [LARGE SCALE GENOMIC DNA]</scope>
    <source>
        <strain evidence="8">ATCC BAA-34</strain>
    </source>
</reference>
<dbReference type="EC" id="7.1.1.-" evidence="5"/>
<dbReference type="PROSITE" id="PS00668">
    <property type="entry name" value="COMPLEX1_ND1_2"/>
    <property type="match status" value="1"/>
</dbReference>
<protein>
    <recommendedName>
        <fullName evidence="5">NADH-quinone oxidoreductase subunit H</fullName>
        <ecNumber evidence="5">7.1.1.-</ecNumber>
    </recommendedName>
    <alternativeName>
        <fullName evidence="5">NADH dehydrogenase I subunit H</fullName>
    </alternativeName>
    <alternativeName>
        <fullName evidence="5">NDH-1 subunit H</fullName>
    </alternativeName>
</protein>
<dbReference type="AlphaFoldDB" id="A0A1T4M541"/>
<feature type="transmembrane region" description="Helical" evidence="5">
    <location>
        <begin position="298"/>
        <end position="316"/>
    </location>
</feature>
<dbReference type="PROSITE" id="PS00667">
    <property type="entry name" value="COMPLEX1_ND1_1"/>
    <property type="match status" value="1"/>
</dbReference>
<dbReference type="EMBL" id="FUWR01000004">
    <property type="protein sequence ID" value="SJZ62015.1"/>
    <property type="molecule type" value="Genomic_DNA"/>
</dbReference>